<keyword evidence="3" id="KW-0690">Ribosome biogenesis</keyword>
<comment type="subcellular location">
    <subcellularLocation>
        <location evidence="1">Nucleus</location>
        <location evidence="1">Nucleolus</location>
    </subcellularLocation>
</comment>
<feature type="coiled-coil region" evidence="10">
    <location>
        <begin position="423"/>
        <end position="451"/>
    </location>
</feature>
<evidence type="ECO:0000256" key="2">
    <source>
        <dbReference type="ARBA" id="ARBA00007494"/>
    </source>
</evidence>
<dbReference type="InterPro" id="IPR001678">
    <property type="entry name" value="MeTrfase_RsmB-F_NOP2_dom"/>
</dbReference>
<evidence type="ECO:0000256" key="5">
    <source>
        <dbReference type="ARBA" id="ARBA00022679"/>
    </source>
</evidence>
<dbReference type="InterPro" id="IPR018314">
    <property type="entry name" value="RsmB/NOL1/NOP2-like_CS"/>
</dbReference>
<dbReference type="GO" id="GO:0000470">
    <property type="term" value="P:maturation of LSU-rRNA"/>
    <property type="evidence" value="ECO:0007669"/>
    <property type="project" value="TreeGrafter"/>
</dbReference>
<dbReference type="OrthoDB" id="427002at2759"/>
<comment type="similarity">
    <text evidence="2 9">Belongs to the class I-like SAM-binding methyltransferase superfamily. RsmB/NOP family.</text>
</comment>
<dbReference type="InterPro" id="IPR029063">
    <property type="entry name" value="SAM-dependent_MTases_sf"/>
</dbReference>
<evidence type="ECO:0000259" key="12">
    <source>
        <dbReference type="PROSITE" id="PS51686"/>
    </source>
</evidence>
<dbReference type="GeneID" id="112465823"/>
<dbReference type="GO" id="GO:0003723">
    <property type="term" value="F:RNA binding"/>
    <property type="evidence" value="ECO:0007669"/>
    <property type="project" value="UniProtKB-UniRule"/>
</dbReference>
<dbReference type="GO" id="GO:0009383">
    <property type="term" value="F:rRNA (cytosine-C5-)-methyltransferase activity"/>
    <property type="evidence" value="ECO:0007669"/>
    <property type="project" value="TreeGrafter"/>
</dbReference>
<dbReference type="InterPro" id="IPR023273">
    <property type="entry name" value="RCMT_NOP2"/>
</dbReference>
<dbReference type="Proteomes" id="UP000504618">
    <property type="component" value="Unplaced"/>
</dbReference>
<feature type="binding site" evidence="9">
    <location>
        <position position="676"/>
    </location>
    <ligand>
        <name>S-adenosyl-L-methionine</name>
        <dbReference type="ChEBI" id="CHEBI:59789"/>
    </ligand>
</feature>
<dbReference type="InterPro" id="IPR049560">
    <property type="entry name" value="MeTrfase_RsmB-F_NOP2_cat"/>
</dbReference>
<feature type="binding site" evidence="9">
    <location>
        <begin position="625"/>
        <end position="631"/>
    </location>
    <ligand>
        <name>S-adenosyl-L-methionine</name>
        <dbReference type="ChEBI" id="CHEBI:59789"/>
    </ligand>
</feature>
<dbReference type="Gene3D" id="3.30.70.1170">
    <property type="entry name" value="Sun protein, domain 3"/>
    <property type="match status" value="1"/>
</dbReference>
<feature type="compositionally biased region" description="Basic residues" evidence="11">
    <location>
        <begin position="367"/>
        <end position="377"/>
    </location>
</feature>
<evidence type="ECO:0000256" key="1">
    <source>
        <dbReference type="ARBA" id="ARBA00004604"/>
    </source>
</evidence>
<dbReference type="GO" id="GO:0070475">
    <property type="term" value="P:rRNA base methylation"/>
    <property type="evidence" value="ECO:0007669"/>
    <property type="project" value="TreeGrafter"/>
</dbReference>
<evidence type="ECO:0000256" key="8">
    <source>
        <dbReference type="ARBA" id="ARBA00023242"/>
    </source>
</evidence>
<feature type="domain" description="SAM-dependent MTase RsmB/NOP-type" evidence="12">
    <location>
        <begin position="533"/>
        <end position="820"/>
    </location>
</feature>
<feature type="binding site" evidence="9">
    <location>
        <position position="693"/>
    </location>
    <ligand>
        <name>S-adenosyl-L-methionine</name>
        <dbReference type="ChEBI" id="CHEBI:59789"/>
    </ligand>
</feature>
<dbReference type="InterPro" id="IPR054728">
    <property type="entry name" value="RsmB-like_ferredoxin"/>
</dbReference>
<dbReference type="RefSeq" id="XP_024889338.1">
    <property type="nucleotide sequence ID" value="XM_025033570.1"/>
</dbReference>
<evidence type="ECO:0000256" key="7">
    <source>
        <dbReference type="ARBA" id="ARBA00022884"/>
    </source>
</evidence>
<evidence type="ECO:0000256" key="10">
    <source>
        <dbReference type="SAM" id="Coils"/>
    </source>
</evidence>
<dbReference type="InterPro" id="IPR023267">
    <property type="entry name" value="RCMT"/>
</dbReference>
<sequence>MGRKAKFDKDSKVPSGHGRKAKKQSDPTFPKGVLIKESNKLGHRQMQRAKKRLLKNQQLKENAKKLLKKKTNMEEQIQLKNKEDILKQQKQKKEKKVKFVNDSSHKDDEMEIQSDLGSKLETKVKQSKKKKKIKQKDVTRNIGSDSGKNHYSEDDENNQVSKPGKKAKQNKKVKGTKAKTNVERKNDSNKSNDSEDEGIEIYSSNQVSKPGKKAKQNKKMKSMKAKINTEGENDSNKNNDSEDEENEIYSNNQVAKPGKKTKQNKKVKSTKTKINIESENDSNNEDEEMEIYSNNRAKVGKKAKESKKTKSMKSKTNIKSRSESESDNDMLFNGNDDETEEDENEQMDEEDEENTSEDDNQLLSTAKSKKNLKKRKQTFMEDNTESDSEEMASSDEEESVEDEQMDEDEEENDESDDDDLLPIEKANKKLKKKKEKEEKLAEEEMDDMMAHQSVFSFPTEEELANVTSLKDIQQRIRDVIMVLSDFKRLRDENRSRSEYTELLRRDLCTYYSYNDFLMERLMQIFPLDELLEFLEASEVQRPMTIRANTLRTRRRDLAEALINRGVNLDPIGKWTKIGLVVYSSQVPMGATPEYLAGHYTIQGASSFLPVMALDPKENERILDMCAAPGGKASHIAAMMKNTGTLFANDVNKERLKAVVGNFHRLGIVNSIICSYDGRKFPTIMKGFDRALLDAPCTGTGVVAKDPSVKVNKAEVDIQRCCTLQRDLLLAAIDCVNARSESGGIIVYSTCSILPEENEWIVDYALKKRDVRLLPTGLEFGTDGFTSYRQHRFHPSLKLTKRFYPHVHNMDGFFVAKLQKFSNNVLSQKVVEEEMSD</sequence>
<feature type="compositionally biased region" description="Basic residues" evidence="11">
    <location>
        <begin position="41"/>
        <end position="54"/>
    </location>
</feature>
<evidence type="ECO:0000256" key="9">
    <source>
        <dbReference type="PROSITE-ProRule" id="PRU01023"/>
    </source>
</evidence>
<name>A0A6J1R583_9HYME</name>
<dbReference type="Pfam" id="PF01189">
    <property type="entry name" value="Methyltr_RsmB-F"/>
    <property type="match status" value="1"/>
</dbReference>
<evidence type="ECO:0000313" key="13">
    <source>
        <dbReference type="Proteomes" id="UP000504618"/>
    </source>
</evidence>
<feature type="compositionally biased region" description="Acidic residues" evidence="11">
    <location>
        <begin position="335"/>
        <end position="360"/>
    </location>
</feature>
<evidence type="ECO:0000256" key="3">
    <source>
        <dbReference type="ARBA" id="ARBA00022517"/>
    </source>
</evidence>
<evidence type="ECO:0000256" key="6">
    <source>
        <dbReference type="ARBA" id="ARBA00022691"/>
    </source>
</evidence>
<feature type="compositionally biased region" description="Basic and acidic residues" evidence="11">
    <location>
        <begin position="97"/>
        <end position="108"/>
    </location>
</feature>
<evidence type="ECO:0000256" key="11">
    <source>
        <dbReference type="SAM" id="MobiDB-lite"/>
    </source>
</evidence>
<protein>
    <submittedName>
        <fullName evidence="14">25S rRNA (Cytosine-C(5))-methyltransferase nop2-like</fullName>
    </submittedName>
</protein>
<proteinExistence type="inferred from homology"/>
<gene>
    <name evidence="14" type="primary">LOC112465823</name>
</gene>
<dbReference type="PANTHER" id="PTHR22807">
    <property type="entry name" value="NOP2 YEAST -RELATED NOL1/NOP2/FMU SUN DOMAIN-CONTAINING"/>
    <property type="match status" value="1"/>
</dbReference>
<dbReference type="PROSITE" id="PS51686">
    <property type="entry name" value="SAM_MT_RSMB_NOP"/>
    <property type="match status" value="1"/>
</dbReference>
<feature type="region of interest" description="Disordered" evidence="11">
    <location>
        <begin position="88"/>
        <end position="423"/>
    </location>
</feature>
<dbReference type="AlphaFoldDB" id="A0A6J1R583"/>
<feature type="compositionally biased region" description="Basic residues" evidence="11">
    <location>
        <begin position="125"/>
        <end position="134"/>
    </location>
</feature>
<keyword evidence="7 9" id="KW-0694">RNA-binding</keyword>
<dbReference type="NCBIfam" id="TIGR00446">
    <property type="entry name" value="nop2p"/>
    <property type="match status" value="1"/>
</dbReference>
<evidence type="ECO:0000256" key="4">
    <source>
        <dbReference type="ARBA" id="ARBA00022603"/>
    </source>
</evidence>
<feature type="compositionally biased region" description="Acidic residues" evidence="11">
    <location>
        <begin position="278"/>
        <end position="290"/>
    </location>
</feature>
<keyword evidence="4 9" id="KW-0489">Methyltransferase</keyword>
<feature type="binding site" evidence="9">
    <location>
        <position position="649"/>
    </location>
    <ligand>
        <name>S-adenosyl-L-methionine</name>
        <dbReference type="ChEBI" id="CHEBI:59789"/>
    </ligand>
</feature>
<reference evidence="14" key="1">
    <citation type="submission" date="2025-08" db="UniProtKB">
        <authorList>
            <consortium name="RefSeq"/>
        </authorList>
    </citation>
    <scope>IDENTIFICATION</scope>
    <source>
        <tissue evidence="14">Whole body</tissue>
    </source>
</reference>
<evidence type="ECO:0000313" key="14">
    <source>
        <dbReference type="RefSeq" id="XP_024889338.1"/>
    </source>
</evidence>
<keyword evidence="6 9" id="KW-0949">S-adenosyl-L-methionine</keyword>
<feature type="compositionally biased region" description="Basic residues" evidence="11">
    <location>
        <begin position="210"/>
        <end position="224"/>
    </location>
</feature>
<accession>A0A6J1R583</accession>
<dbReference type="GO" id="GO:0005730">
    <property type="term" value="C:nucleolus"/>
    <property type="evidence" value="ECO:0007669"/>
    <property type="project" value="UniProtKB-SubCell"/>
</dbReference>
<feature type="compositionally biased region" description="Basic and acidic residues" evidence="11">
    <location>
        <begin position="180"/>
        <end position="193"/>
    </location>
</feature>
<feature type="active site" description="Nucleophile" evidence="9">
    <location>
        <position position="750"/>
    </location>
</feature>
<feature type="compositionally biased region" description="Basic and acidic residues" evidence="11">
    <location>
        <begin position="1"/>
        <end position="12"/>
    </location>
</feature>
<dbReference type="InterPro" id="IPR011023">
    <property type="entry name" value="Nop2p"/>
</dbReference>
<dbReference type="PRINTS" id="PR02012">
    <property type="entry name" value="RCMTNOP2"/>
</dbReference>
<organism evidence="13 14">
    <name type="scientific">Temnothorax curvispinosus</name>
    <dbReference type="NCBI Taxonomy" id="300111"/>
    <lineage>
        <taxon>Eukaryota</taxon>
        <taxon>Metazoa</taxon>
        <taxon>Ecdysozoa</taxon>
        <taxon>Arthropoda</taxon>
        <taxon>Hexapoda</taxon>
        <taxon>Insecta</taxon>
        <taxon>Pterygota</taxon>
        <taxon>Neoptera</taxon>
        <taxon>Endopterygota</taxon>
        <taxon>Hymenoptera</taxon>
        <taxon>Apocrita</taxon>
        <taxon>Aculeata</taxon>
        <taxon>Formicoidea</taxon>
        <taxon>Formicidae</taxon>
        <taxon>Myrmicinae</taxon>
        <taxon>Temnothorax</taxon>
    </lineage>
</organism>
<dbReference type="PROSITE" id="PS01153">
    <property type="entry name" value="NOL1_NOP2_SUN"/>
    <property type="match status" value="1"/>
</dbReference>
<dbReference type="Gene3D" id="3.40.50.150">
    <property type="entry name" value="Vaccinia Virus protein VP39"/>
    <property type="match status" value="1"/>
</dbReference>
<feature type="compositionally biased region" description="Basic residues" evidence="11">
    <location>
        <begin position="163"/>
        <end position="177"/>
    </location>
</feature>
<dbReference type="FunFam" id="3.30.70.1170:FF:000001">
    <property type="entry name" value="Ribosomal RNA methyltransferase Nop2"/>
    <property type="match status" value="1"/>
</dbReference>
<dbReference type="Pfam" id="PF22458">
    <property type="entry name" value="RsmF-B_ferredox"/>
    <property type="match status" value="1"/>
</dbReference>
<feature type="region of interest" description="Disordered" evidence="11">
    <location>
        <begin position="1"/>
        <end position="61"/>
    </location>
</feature>
<keyword evidence="10" id="KW-0175">Coiled coil</keyword>
<feature type="compositionally biased region" description="Basic residues" evidence="11">
    <location>
        <begin position="309"/>
        <end position="318"/>
    </location>
</feature>
<keyword evidence="5 9" id="KW-0808">Transferase</keyword>
<keyword evidence="13" id="KW-1185">Reference proteome</keyword>
<feature type="compositionally biased region" description="Acidic residues" evidence="11">
    <location>
        <begin position="382"/>
        <end position="421"/>
    </location>
</feature>
<feature type="compositionally biased region" description="Basic residues" evidence="11">
    <location>
        <begin position="257"/>
        <end position="271"/>
    </location>
</feature>
<dbReference type="PRINTS" id="PR02008">
    <property type="entry name" value="RCMTFAMILY"/>
</dbReference>
<dbReference type="PANTHER" id="PTHR22807:SF30">
    <property type="entry name" value="28S RRNA (CYTOSINE(4447)-C(5))-METHYLTRANSFERASE-RELATED"/>
    <property type="match status" value="1"/>
</dbReference>
<keyword evidence="8" id="KW-0539">Nucleus</keyword>
<dbReference type="SUPFAM" id="SSF53335">
    <property type="entry name" value="S-adenosyl-L-methionine-dependent methyltransferases"/>
    <property type="match status" value="1"/>
</dbReference>